<keyword evidence="1" id="KW-0067">ATP-binding</keyword>
<evidence type="ECO:0000313" key="1">
    <source>
        <dbReference type="EMBL" id="EKC71515.1"/>
    </source>
</evidence>
<protein>
    <submittedName>
        <fullName evidence="1">ATP-dependent DNA helicase PcrA</fullName>
    </submittedName>
</protein>
<sequence>ASQKVTTGDIDYKVGDTVIHKVFGEGVITKTTSMGNDLLLEIAFVKAGTKKIMARLAKLQKV</sequence>
<keyword evidence="1" id="KW-0378">Hydrolase</keyword>
<dbReference type="EMBL" id="AJWY01004747">
    <property type="protein sequence ID" value="EKC71515.1"/>
    <property type="molecule type" value="Genomic_DNA"/>
</dbReference>
<keyword evidence="1" id="KW-0547">Nucleotide-binding</keyword>
<dbReference type="AlphaFoldDB" id="K1TZG2"/>
<comment type="caution">
    <text evidence="1">The sequence shown here is derived from an EMBL/GenBank/DDBJ whole genome shotgun (WGS) entry which is preliminary data.</text>
</comment>
<accession>K1TZG2</accession>
<reference evidence="1" key="1">
    <citation type="journal article" date="2013" name="Environ. Microbiol.">
        <title>Microbiota from the distal guts of lean and obese adolescents exhibit partial functional redundancy besides clear differences in community structure.</title>
        <authorList>
            <person name="Ferrer M."/>
            <person name="Ruiz A."/>
            <person name="Lanza F."/>
            <person name="Haange S.B."/>
            <person name="Oberbach A."/>
            <person name="Till H."/>
            <person name="Bargiela R."/>
            <person name="Campoy C."/>
            <person name="Segura M.T."/>
            <person name="Richter M."/>
            <person name="von Bergen M."/>
            <person name="Seifert J."/>
            <person name="Suarez A."/>
        </authorList>
    </citation>
    <scope>NUCLEOTIDE SEQUENCE</scope>
</reference>
<name>K1TZG2_9ZZZZ</name>
<organism evidence="1">
    <name type="scientific">human gut metagenome</name>
    <dbReference type="NCBI Taxonomy" id="408170"/>
    <lineage>
        <taxon>unclassified sequences</taxon>
        <taxon>metagenomes</taxon>
        <taxon>organismal metagenomes</taxon>
    </lineage>
</organism>
<keyword evidence="1" id="KW-0347">Helicase</keyword>
<gene>
    <name evidence="1" type="ORF">LEA_07222</name>
</gene>
<dbReference type="Pfam" id="PF21196">
    <property type="entry name" value="PcrA_UvrD_tudor"/>
    <property type="match status" value="1"/>
</dbReference>
<feature type="non-terminal residue" evidence="1">
    <location>
        <position position="1"/>
    </location>
</feature>
<dbReference type="GO" id="GO:0004386">
    <property type="term" value="F:helicase activity"/>
    <property type="evidence" value="ECO:0007669"/>
    <property type="project" value="UniProtKB-KW"/>
</dbReference>
<proteinExistence type="predicted"/>